<organism evidence="2">
    <name type="scientific">Rhizophora mucronata</name>
    <name type="common">Asiatic mangrove</name>
    <dbReference type="NCBI Taxonomy" id="61149"/>
    <lineage>
        <taxon>Eukaryota</taxon>
        <taxon>Viridiplantae</taxon>
        <taxon>Streptophyta</taxon>
        <taxon>Embryophyta</taxon>
        <taxon>Tracheophyta</taxon>
        <taxon>Spermatophyta</taxon>
        <taxon>Magnoliopsida</taxon>
        <taxon>eudicotyledons</taxon>
        <taxon>Gunneridae</taxon>
        <taxon>Pentapetalae</taxon>
        <taxon>rosids</taxon>
        <taxon>fabids</taxon>
        <taxon>Malpighiales</taxon>
        <taxon>Rhizophoraceae</taxon>
        <taxon>Rhizophora</taxon>
    </lineage>
</organism>
<protein>
    <submittedName>
        <fullName evidence="2">Uncharacterized protein</fullName>
    </submittedName>
</protein>
<feature type="transmembrane region" description="Helical" evidence="1">
    <location>
        <begin position="6"/>
        <end position="26"/>
    </location>
</feature>
<name>A0A2P2LEC1_RHIMU</name>
<reference evidence="2" key="1">
    <citation type="submission" date="2018-02" db="EMBL/GenBank/DDBJ databases">
        <title>Rhizophora mucronata_Transcriptome.</title>
        <authorList>
            <person name="Meera S.P."/>
            <person name="Sreeshan A."/>
            <person name="Augustine A."/>
        </authorList>
    </citation>
    <scope>NUCLEOTIDE SEQUENCE</scope>
    <source>
        <tissue evidence="2">Leaf</tissue>
    </source>
</reference>
<accession>A0A2P2LEC1</accession>
<evidence type="ECO:0000256" key="1">
    <source>
        <dbReference type="SAM" id="Phobius"/>
    </source>
</evidence>
<evidence type="ECO:0000313" key="2">
    <source>
        <dbReference type="EMBL" id="MBX16305.1"/>
    </source>
</evidence>
<sequence>MFSLQYWNFFAYLFLCCSTSFFRLMIKGTESLLGRRILITQMMLESYLQQKSLMKNFQFLLKQNQGHLFLLLKSIFMTWSNIMLMM</sequence>
<keyword evidence="1" id="KW-1133">Transmembrane helix</keyword>
<keyword evidence="1" id="KW-0812">Transmembrane</keyword>
<proteinExistence type="predicted"/>
<keyword evidence="1" id="KW-0472">Membrane</keyword>
<dbReference type="EMBL" id="GGEC01035821">
    <property type="protein sequence ID" value="MBX16305.1"/>
    <property type="molecule type" value="Transcribed_RNA"/>
</dbReference>
<dbReference type="AlphaFoldDB" id="A0A2P2LEC1"/>